<dbReference type="Proteomes" id="UP000472263">
    <property type="component" value="Chromosome 9"/>
</dbReference>
<organism evidence="2 3">
    <name type="scientific">Myripristis murdjan</name>
    <name type="common">pinecone soldierfish</name>
    <dbReference type="NCBI Taxonomy" id="586833"/>
    <lineage>
        <taxon>Eukaryota</taxon>
        <taxon>Metazoa</taxon>
        <taxon>Chordata</taxon>
        <taxon>Craniata</taxon>
        <taxon>Vertebrata</taxon>
        <taxon>Euteleostomi</taxon>
        <taxon>Actinopterygii</taxon>
        <taxon>Neopterygii</taxon>
        <taxon>Teleostei</taxon>
        <taxon>Neoteleostei</taxon>
        <taxon>Acanthomorphata</taxon>
        <taxon>Holocentriformes</taxon>
        <taxon>Holocentridae</taxon>
        <taxon>Myripristis</taxon>
    </lineage>
</organism>
<dbReference type="PROSITE" id="PS51029">
    <property type="entry name" value="MADF"/>
    <property type="match status" value="1"/>
</dbReference>
<name>A0A667XSL7_9TELE</name>
<dbReference type="GeneTree" id="ENSGT01070000255524"/>
<dbReference type="PANTHER" id="PTHR12243">
    <property type="entry name" value="MADF DOMAIN TRANSCRIPTION FACTOR"/>
    <property type="match status" value="1"/>
</dbReference>
<sequence length="236" mass="27264">MAVWVRVTVYPHLYDLSSRHYKDIQMANNSWREIAENTGLQSAEESAKKWKNLRDKYVRLRRKMVSASGSAGGKTVPALVVFLSWLAPHIKHRETSSNYEAQVNKCILWCVCLPKKNAFYCLMLRRQMLRLYLYCLCFDSKHGHQPIICFLFSTALDCRPTVPPAIAVAVVCAHTRGSVALLLMEVQKALESTDEYSRFGQTIADMLRRIDDDRTGATMFEVYNLMYEHTQRYPKK</sequence>
<dbReference type="GO" id="GO:0006357">
    <property type="term" value="P:regulation of transcription by RNA polymerase II"/>
    <property type="evidence" value="ECO:0007669"/>
    <property type="project" value="TreeGrafter"/>
</dbReference>
<evidence type="ECO:0000313" key="2">
    <source>
        <dbReference type="Ensembl" id="ENSMMDP00005015029.1"/>
    </source>
</evidence>
<dbReference type="InterPro" id="IPR006578">
    <property type="entry name" value="MADF-dom"/>
</dbReference>
<reference evidence="2" key="2">
    <citation type="submission" date="2025-08" db="UniProtKB">
        <authorList>
            <consortium name="Ensembl"/>
        </authorList>
    </citation>
    <scope>IDENTIFICATION</scope>
</reference>
<evidence type="ECO:0000259" key="1">
    <source>
        <dbReference type="PROSITE" id="PS51029"/>
    </source>
</evidence>
<proteinExistence type="predicted"/>
<evidence type="ECO:0000313" key="3">
    <source>
        <dbReference type="Proteomes" id="UP000472263"/>
    </source>
</evidence>
<dbReference type="InterPro" id="IPR039353">
    <property type="entry name" value="TF_Adf1"/>
</dbReference>
<dbReference type="InParanoid" id="A0A667XSL7"/>
<dbReference type="GO" id="GO:0005634">
    <property type="term" value="C:nucleus"/>
    <property type="evidence" value="ECO:0007669"/>
    <property type="project" value="TreeGrafter"/>
</dbReference>
<dbReference type="Pfam" id="PF10545">
    <property type="entry name" value="MADF_DNA_bdg"/>
    <property type="match status" value="1"/>
</dbReference>
<accession>A0A667XSL7</accession>
<keyword evidence="3" id="KW-1185">Reference proteome</keyword>
<dbReference type="AlphaFoldDB" id="A0A667XSL7"/>
<reference evidence="2" key="3">
    <citation type="submission" date="2025-09" db="UniProtKB">
        <authorList>
            <consortium name="Ensembl"/>
        </authorList>
    </citation>
    <scope>IDENTIFICATION</scope>
</reference>
<dbReference type="GO" id="GO:0005667">
    <property type="term" value="C:transcription regulator complex"/>
    <property type="evidence" value="ECO:0007669"/>
    <property type="project" value="TreeGrafter"/>
</dbReference>
<feature type="domain" description="MADF" evidence="1">
    <location>
        <begin position="2"/>
        <end position="91"/>
    </location>
</feature>
<dbReference type="Ensembl" id="ENSMMDT00005015436.1">
    <property type="protein sequence ID" value="ENSMMDP00005015029.1"/>
    <property type="gene ID" value="ENSMMDG00005007689.1"/>
</dbReference>
<dbReference type="PANTHER" id="PTHR12243:SF67">
    <property type="entry name" value="COREPRESSOR OF PANGOLIN, ISOFORM A-RELATED"/>
    <property type="match status" value="1"/>
</dbReference>
<reference evidence="2" key="1">
    <citation type="submission" date="2019-06" db="EMBL/GenBank/DDBJ databases">
        <authorList>
            <consortium name="Wellcome Sanger Institute Data Sharing"/>
        </authorList>
    </citation>
    <scope>NUCLEOTIDE SEQUENCE [LARGE SCALE GENOMIC DNA]</scope>
</reference>
<dbReference type="SMART" id="SM00595">
    <property type="entry name" value="MADF"/>
    <property type="match status" value="1"/>
</dbReference>
<protein>
    <recommendedName>
        <fullName evidence="1">MADF domain-containing protein</fullName>
    </recommendedName>
</protein>